<keyword evidence="3" id="KW-0804">Transcription</keyword>
<organism evidence="7 8">
    <name type="scientific">Pseudolysinimonas kribbensis</name>
    <dbReference type="NCBI Taxonomy" id="433641"/>
    <lineage>
        <taxon>Bacteria</taxon>
        <taxon>Bacillati</taxon>
        <taxon>Actinomycetota</taxon>
        <taxon>Actinomycetes</taxon>
        <taxon>Micrococcales</taxon>
        <taxon>Microbacteriaceae</taxon>
        <taxon>Pseudolysinimonas</taxon>
    </lineage>
</organism>
<dbReference type="InterPro" id="IPR036390">
    <property type="entry name" value="WH_DNA-bd_sf"/>
</dbReference>
<dbReference type="Pfam" id="PF09339">
    <property type="entry name" value="HTH_IclR"/>
    <property type="match status" value="1"/>
</dbReference>
<keyword evidence="1" id="KW-0805">Transcription regulation</keyword>
<evidence type="ECO:0000256" key="2">
    <source>
        <dbReference type="ARBA" id="ARBA00023125"/>
    </source>
</evidence>
<dbReference type="EMBL" id="BSVB01000001">
    <property type="protein sequence ID" value="GMA95999.1"/>
    <property type="molecule type" value="Genomic_DNA"/>
</dbReference>
<dbReference type="Pfam" id="PF01614">
    <property type="entry name" value="IclR_C"/>
    <property type="match status" value="1"/>
</dbReference>
<evidence type="ECO:0000256" key="1">
    <source>
        <dbReference type="ARBA" id="ARBA00023015"/>
    </source>
</evidence>
<keyword evidence="2" id="KW-0238">DNA-binding</keyword>
<dbReference type="InterPro" id="IPR050707">
    <property type="entry name" value="HTH_MetabolicPath_Reg"/>
</dbReference>
<dbReference type="CDD" id="cd00090">
    <property type="entry name" value="HTH_ARSR"/>
    <property type="match status" value="1"/>
</dbReference>
<feature type="domain" description="IclR-ED" evidence="6">
    <location>
        <begin position="62"/>
        <end position="219"/>
    </location>
</feature>
<dbReference type="SUPFAM" id="SSF55781">
    <property type="entry name" value="GAF domain-like"/>
    <property type="match status" value="1"/>
</dbReference>
<dbReference type="Gene3D" id="3.30.450.40">
    <property type="match status" value="1"/>
</dbReference>
<evidence type="ECO:0000313" key="8">
    <source>
        <dbReference type="Proteomes" id="UP001157034"/>
    </source>
</evidence>
<keyword evidence="8" id="KW-1185">Reference proteome</keyword>
<dbReference type="SMART" id="SM00346">
    <property type="entry name" value="HTH_ICLR"/>
    <property type="match status" value="1"/>
</dbReference>
<feature type="region of interest" description="Disordered" evidence="4">
    <location>
        <begin position="200"/>
        <end position="219"/>
    </location>
</feature>
<evidence type="ECO:0000259" key="5">
    <source>
        <dbReference type="PROSITE" id="PS51077"/>
    </source>
</evidence>
<reference evidence="8" key="1">
    <citation type="journal article" date="2019" name="Int. J. Syst. Evol. Microbiol.">
        <title>The Global Catalogue of Microorganisms (GCM) 10K type strain sequencing project: providing services to taxonomists for standard genome sequencing and annotation.</title>
        <authorList>
            <consortium name="The Broad Institute Genomics Platform"/>
            <consortium name="The Broad Institute Genome Sequencing Center for Infectious Disease"/>
            <person name="Wu L."/>
            <person name="Ma J."/>
        </authorList>
    </citation>
    <scope>NUCLEOTIDE SEQUENCE [LARGE SCALE GENOMIC DNA]</scope>
    <source>
        <strain evidence="8">NBRC 108894</strain>
    </source>
</reference>
<dbReference type="InterPro" id="IPR005471">
    <property type="entry name" value="Tscrpt_reg_IclR_N"/>
</dbReference>
<proteinExistence type="predicted"/>
<name>A0ABQ6K6K0_9MICO</name>
<evidence type="ECO:0000256" key="4">
    <source>
        <dbReference type="SAM" id="MobiDB-lite"/>
    </source>
</evidence>
<accession>A0ABQ6K6K0</accession>
<dbReference type="SUPFAM" id="SSF46785">
    <property type="entry name" value="Winged helix' DNA-binding domain"/>
    <property type="match status" value="1"/>
</dbReference>
<dbReference type="InterPro" id="IPR011991">
    <property type="entry name" value="ArsR-like_HTH"/>
</dbReference>
<dbReference type="RefSeq" id="WP_284254666.1">
    <property type="nucleotide sequence ID" value="NZ_BSVB01000001.1"/>
</dbReference>
<protein>
    <recommendedName>
        <fullName evidence="9">IclR family transcriptional regulator</fullName>
    </recommendedName>
</protein>
<dbReference type="Gene3D" id="1.10.10.10">
    <property type="entry name" value="Winged helix-like DNA-binding domain superfamily/Winged helix DNA-binding domain"/>
    <property type="match status" value="1"/>
</dbReference>
<dbReference type="InterPro" id="IPR036388">
    <property type="entry name" value="WH-like_DNA-bd_sf"/>
</dbReference>
<dbReference type="PROSITE" id="PS51077">
    <property type="entry name" value="HTH_ICLR"/>
    <property type="match status" value="1"/>
</dbReference>
<dbReference type="PANTHER" id="PTHR30136:SF24">
    <property type="entry name" value="HTH-TYPE TRANSCRIPTIONAL REPRESSOR ALLR"/>
    <property type="match status" value="1"/>
</dbReference>
<dbReference type="PANTHER" id="PTHR30136">
    <property type="entry name" value="HELIX-TURN-HELIX TRANSCRIPTIONAL REGULATOR, ICLR FAMILY"/>
    <property type="match status" value="1"/>
</dbReference>
<feature type="domain" description="HTH iclR-type" evidence="5">
    <location>
        <begin position="2"/>
        <end position="61"/>
    </location>
</feature>
<dbReference type="InterPro" id="IPR014757">
    <property type="entry name" value="Tscrpt_reg_IclR_C"/>
</dbReference>
<dbReference type="PROSITE" id="PS51078">
    <property type="entry name" value="ICLR_ED"/>
    <property type="match status" value="1"/>
</dbReference>
<gene>
    <name evidence="7" type="ORF">GCM10025881_28230</name>
</gene>
<evidence type="ECO:0000313" key="7">
    <source>
        <dbReference type="EMBL" id="GMA95999.1"/>
    </source>
</evidence>
<sequence>MSETVRRATELIELVASGSRTLREISEHFEVHRSTVFRQLKTLESAGFLVHRDDGTWAIGMRLVAIGQQAVDELDLRRIAHPALRELHRHVGSTVHLAQLIGDGVYYVDKVEDTDGVRMSSRVGGQVDAARTGVGTAILAHLPAPERTRLLDAEDARGTSASHDRAALERRLGDIRRRGWSADDGEFEEFVNCVAVPVVSSGDASTGRSRSARSAPSGP</sequence>
<comment type="caution">
    <text evidence="7">The sequence shown here is derived from an EMBL/GenBank/DDBJ whole genome shotgun (WGS) entry which is preliminary data.</text>
</comment>
<dbReference type="Proteomes" id="UP001157034">
    <property type="component" value="Unassembled WGS sequence"/>
</dbReference>
<evidence type="ECO:0008006" key="9">
    <source>
        <dbReference type="Google" id="ProtNLM"/>
    </source>
</evidence>
<dbReference type="InterPro" id="IPR029016">
    <property type="entry name" value="GAF-like_dom_sf"/>
</dbReference>
<evidence type="ECO:0000256" key="3">
    <source>
        <dbReference type="ARBA" id="ARBA00023163"/>
    </source>
</evidence>
<evidence type="ECO:0000259" key="6">
    <source>
        <dbReference type="PROSITE" id="PS51078"/>
    </source>
</evidence>